<dbReference type="GO" id="GO:0006741">
    <property type="term" value="P:NADP+ biosynthetic process"/>
    <property type="evidence" value="ECO:0007669"/>
    <property type="project" value="InterPro"/>
</dbReference>
<dbReference type="InterPro" id="IPR016064">
    <property type="entry name" value="NAD/diacylglycerol_kinase_sf"/>
</dbReference>
<dbReference type="Pfam" id="PF01513">
    <property type="entry name" value="NAD_kinase"/>
    <property type="match status" value="1"/>
</dbReference>
<dbReference type="Proteomes" id="UP000801492">
    <property type="component" value="Unassembled WGS sequence"/>
</dbReference>
<name>A0A8K0CA80_IGNLU</name>
<evidence type="ECO:0000256" key="2">
    <source>
        <dbReference type="ARBA" id="ARBA00012120"/>
    </source>
</evidence>
<sequence length="405" mass="45821">MYKPRFSFKNIILSTYNITSTSTNSFSNTYAPSQLKLEKVLVVSKLSIYEFERSRHNNLSDVQFEKVLRNRGSDFDKMLYHYQLHKCFESAIVNNFTKAGIDVKVVNRINYTDDLIEWADVIIPTGGDGTFLLAASRVRNNKKPVIGFNSDPNRSEGHLCLPKKYSYNILEALERLKAGKFEWLLRSRIRTTMYGQKGEFRPTHLHLSDRSYVFNSKMIQFIDPEGKSGQILPYLALNEVFMGECLSARVSHLEMWLNNSEQHTNMKCSGLCVTTGTGSTSWHLSINRLPVQSVAELLRLIDIEATEEKDSLATVLADMYNKNLVFNPDDNRLGYTIRDLISAGVWPQPKGIKSRGFASTIKVKSKCLDACLVVDGGVAVPFNDGSTVILEIKPEDCLRTVIFAD</sequence>
<accession>A0A8K0CA80</accession>
<evidence type="ECO:0000313" key="8">
    <source>
        <dbReference type="Proteomes" id="UP000801492"/>
    </source>
</evidence>
<dbReference type="InterPro" id="IPR017437">
    <property type="entry name" value="ATP-NAD_kinase_PpnK-typ_C"/>
</dbReference>
<evidence type="ECO:0000256" key="5">
    <source>
        <dbReference type="ARBA" id="ARBA00022857"/>
    </source>
</evidence>
<keyword evidence="4" id="KW-0418">Kinase</keyword>
<dbReference type="Gene3D" id="2.60.200.30">
    <property type="entry name" value="Probable inorganic polyphosphate/atp-NAD kinase, domain 2"/>
    <property type="match status" value="1"/>
</dbReference>
<dbReference type="EC" id="2.7.1.23" evidence="2"/>
<evidence type="ECO:0000256" key="3">
    <source>
        <dbReference type="ARBA" id="ARBA00022679"/>
    </source>
</evidence>
<dbReference type="PANTHER" id="PTHR13158:SF5">
    <property type="entry name" value="NAD KINASE 2, MITOCHONDRIAL"/>
    <property type="match status" value="1"/>
</dbReference>
<evidence type="ECO:0000256" key="1">
    <source>
        <dbReference type="ARBA" id="ARBA00010995"/>
    </source>
</evidence>
<proteinExistence type="inferred from homology"/>
<dbReference type="Gene3D" id="3.40.50.10330">
    <property type="entry name" value="Probable inorganic polyphosphate/atp-NAD kinase, domain 1"/>
    <property type="match status" value="1"/>
</dbReference>
<dbReference type="AlphaFoldDB" id="A0A8K0CA80"/>
<evidence type="ECO:0000256" key="6">
    <source>
        <dbReference type="ARBA" id="ARBA00023027"/>
    </source>
</evidence>
<organism evidence="7 8">
    <name type="scientific">Ignelater luminosus</name>
    <name type="common">Cucubano</name>
    <name type="synonym">Pyrophorus luminosus</name>
    <dbReference type="NCBI Taxonomy" id="2038154"/>
    <lineage>
        <taxon>Eukaryota</taxon>
        <taxon>Metazoa</taxon>
        <taxon>Ecdysozoa</taxon>
        <taxon>Arthropoda</taxon>
        <taxon>Hexapoda</taxon>
        <taxon>Insecta</taxon>
        <taxon>Pterygota</taxon>
        <taxon>Neoptera</taxon>
        <taxon>Endopterygota</taxon>
        <taxon>Coleoptera</taxon>
        <taxon>Polyphaga</taxon>
        <taxon>Elateriformia</taxon>
        <taxon>Elateroidea</taxon>
        <taxon>Elateridae</taxon>
        <taxon>Agrypninae</taxon>
        <taxon>Pyrophorini</taxon>
        <taxon>Ignelater</taxon>
    </lineage>
</organism>
<keyword evidence="5" id="KW-0521">NADP</keyword>
<dbReference type="SUPFAM" id="SSF111331">
    <property type="entry name" value="NAD kinase/diacylglycerol kinase-like"/>
    <property type="match status" value="1"/>
</dbReference>
<evidence type="ECO:0000313" key="7">
    <source>
        <dbReference type="EMBL" id="KAF2881591.1"/>
    </source>
</evidence>
<dbReference type="GO" id="GO:0005739">
    <property type="term" value="C:mitochondrion"/>
    <property type="evidence" value="ECO:0007669"/>
    <property type="project" value="TreeGrafter"/>
</dbReference>
<reference evidence="7" key="1">
    <citation type="submission" date="2019-08" db="EMBL/GenBank/DDBJ databases">
        <title>The genome of the North American firefly Photinus pyralis.</title>
        <authorList>
            <consortium name="Photinus pyralis genome working group"/>
            <person name="Fallon T.R."/>
            <person name="Sander Lower S.E."/>
            <person name="Weng J.-K."/>
        </authorList>
    </citation>
    <scope>NUCLEOTIDE SEQUENCE</scope>
    <source>
        <strain evidence="7">TRF0915ILg1</strain>
        <tissue evidence="7">Whole body</tissue>
    </source>
</reference>
<dbReference type="OrthoDB" id="185618at2759"/>
<gene>
    <name evidence="7" type="ORF">ILUMI_24583</name>
</gene>
<dbReference type="PANTHER" id="PTHR13158">
    <property type="match status" value="1"/>
</dbReference>
<dbReference type="EMBL" id="VTPC01090718">
    <property type="protein sequence ID" value="KAF2881591.1"/>
    <property type="molecule type" value="Genomic_DNA"/>
</dbReference>
<dbReference type="GO" id="GO:0019674">
    <property type="term" value="P:NAD+ metabolic process"/>
    <property type="evidence" value="ECO:0007669"/>
    <property type="project" value="InterPro"/>
</dbReference>
<protein>
    <recommendedName>
        <fullName evidence="2">NAD(+) kinase</fullName>
        <ecNumber evidence="2">2.7.1.23</ecNumber>
    </recommendedName>
</protein>
<keyword evidence="6" id="KW-0520">NAD</keyword>
<keyword evidence="3" id="KW-0808">Transferase</keyword>
<dbReference type="InterPro" id="IPR002504">
    <property type="entry name" value="NADK"/>
</dbReference>
<dbReference type="GO" id="GO:0003951">
    <property type="term" value="F:NAD+ kinase activity"/>
    <property type="evidence" value="ECO:0007669"/>
    <property type="project" value="UniProtKB-EC"/>
</dbReference>
<evidence type="ECO:0000256" key="4">
    <source>
        <dbReference type="ARBA" id="ARBA00022777"/>
    </source>
</evidence>
<comment type="caution">
    <text evidence="7">The sequence shown here is derived from an EMBL/GenBank/DDBJ whole genome shotgun (WGS) entry which is preliminary data.</text>
</comment>
<comment type="similarity">
    <text evidence="1">Belongs to the NAD kinase family.</text>
</comment>
<keyword evidence="8" id="KW-1185">Reference proteome</keyword>
<dbReference type="InterPro" id="IPR017438">
    <property type="entry name" value="ATP-NAD_kinase_N"/>
</dbReference>